<dbReference type="EMBL" id="QUSF01000181">
    <property type="protein sequence ID" value="RLV88663.1"/>
    <property type="molecule type" value="Genomic_DNA"/>
</dbReference>
<dbReference type="AlphaFoldDB" id="A0A3L8RVL6"/>
<reference evidence="2 3" key="1">
    <citation type="journal article" date="2018" name="Proc. R. Soc. B">
        <title>A non-coding region near Follistatin controls head colour polymorphism in the Gouldian finch.</title>
        <authorList>
            <person name="Toomey M.B."/>
            <person name="Marques C.I."/>
            <person name="Andrade P."/>
            <person name="Araujo P.M."/>
            <person name="Sabatino S."/>
            <person name="Gazda M.A."/>
            <person name="Afonso S."/>
            <person name="Lopes R.J."/>
            <person name="Corbo J.C."/>
            <person name="Carneiro M."/>
        </authorList>
    </citation>
    <scope>NUCLEOTIDE SEQUENCE [LARGE SCALE GENOMIC DNA]</scope>
    <source>
        <strain evidence="2">Red01</strain>
        <tissue evidence="2">Muscle</tissue>
    </source>
</reference>
<feature type="region of interest" description="Disordered" evidence="1">
    <location>
        <begin position="1"/>
        <end position="72"/>
    </location>
</feature>
<proteinExistence type="predicted"/>
<evidence type="ECO:0000256" key="1">
    <source>
        <dbReference type="SAM" id="MobiDB-lite"/>
    </source>
</evidence>
<evidence type="ECO:0000313" key="3">
    <source>
        <dbReference type="Proteomes" id="UP000276834"/>
    </source>
</evidence>
<organism evidence="2 3">
    <name type="scientific">Chloebia gouldiae</name>
    <name type="common">Gouldian finch</name>
    <name type="synonym">Erythrura gouldiae</name>
    <dbReference type="NCBI Taxonomy" id="44316"/>
    <lineage>
        <taxon>Eukaryota</taxon>
        <taxon>Metazoa</taxon>
        <taxon>Chordata</taxon>
        <taxon>Craniata</taxon>
        <taxon>Vertebrata</taxon>
        <taxon>Euteleostomi</taxon>
        <taxon>Archelosauria</taxon>
        <taxon>Archosauria</taxon>
        <taxon>Dinosauria</taxon>
        <taxon>Saurischia</taxon>
        <taxon>Theropoda</taxon>
        <taxon>Coelurosauria</taxon>
        <taxon>Aves</taxon>
        <taxon>Neognathae</taxon>
        <taxon>Neoaves</taxon>
        <taxon>Telluraves</taxon>
        <taxon>Australaves</taxon>
        <taxon>Passeriformes</taxon>
        <taxon>Passeroidea</taxon>
        <taxon>Passeridae</taxon>
        <taxon>Chloebia</taxon>
    </lineage>
</organism>
<dbReference type="Proteomes" id="UP000276834">
    <property type="component" value="Unassembled WGS sequence"/>
</dbReference>
<keyword evidence="3" id="KW-1185">Reference proteome</keyword>
<feature type="compositionally biased region" description="Polar residues" evidence="1">
    <location>
        <begin position="46"/>
        <end position="72"/>
    </location>
</feature>
<evidence type="ECO:0000313" key="2">
    <source>
        <dbReference type="EMBL" id="RLV88663.1"/>
    </source>
</evidence>
<gene>
    <name evidence="2" type="ORF">DV515_00015418</name>
</gene>
<sequence>MKMTWQGTGGQLPPAPPQRGREAEEQSWDPLLPPQTPTRMAHPGLISQTSLVHLTSLSTDPPPSISGNAESF</sequence>
<comment type="caution">
    <text evidence="2">The sequence shown here is derived from an EMBL/GenBank/DDBJ whole genome shotgun (WGS) entry which is preliminary data.</text>
</comment>
<protein>
    <submittedName>
        <fullName evidence="2">Uncharacterized protein</fullName>
    </submittedName>
</protein>
<name>A0A3L8RVL6_CHLGU</name>
<accession>A0A3L8RVL6</accession>